<keyword evidence="2" id="KW-1185">Reference proteome</keyword>
<dbReference type="Proteomes" id="UP000824881">
    <property type="component" value="Unassembled WGS sequence"/>
</dbReference>
<protein>
    <submittedName>
        <fullName evidence="1">Uncharacterized protein</fullName>
    </submittedName>
</protein>
<dbReference type="EMBL" id="WQMT02000008">
    <property type="protein sequence ID" value="KAG9219852.1"/>
    <property type="molecule type" value="Genomic_DNA"/>
</dbReference>
<accession>A0ACB7INN5</accession>
<gene>
    <name evidence="1" type="ORF">CCMSSC00406_0009599</name>
</gene>
<sequence length="577" mass="61415">MVKLSPLLYSAPFFFQLALADPLQDLCETLRSLGLKKLSTYISDVAAANTPTGQHFIGILSTGNAGPMTLFAPTDQAFDNFAVKLNPPERLASILSYHLVHGHFPLGIDDGVHDESFGAPLPTALPPAAVPSVNQPAFNQPGVGGQQWQPGTNQPGINQPGVGGGQQWQPVVNQPSVGQPGINQPGVVGGQQWQGGEQQWNQGGQQGQPGANMGNPNVYASDQGQPPTEGQTPVRREESEPPTPDLQSAIVGNPPIPYNTPNHVTIGRSTLIDPKYVMLEGKDRGQVVTWSNVTGTDGKTRMLNQDSDCPVLKSTKWKEIIINVVPVVLYIPGSLPQLLMKHKLVAFKAMLKETTAPGMPMNLLDALDASNGYGSHGFTIFAASDEAVMHAREMIPAMTLNDPHAMATVMQNHIINGTTIYSPTLCSSTYPFYAIASSGGPLTFMVNNTGTFVTINHNDGGPIHSARILSTELLAHNGVVHVVDSILMSPYRDDNAAYAAYNQAAAMASQPFIPEQGPVGLPISLPIGTGNGIGGGVVINAAQRHFDNLFNFGGWDLSNYGVVLSILTGIWFTTVPF</sequence>
<reference evidence="1 2" key="1">
    <citation type="journal article" date="2021" name="Appl. Environ. Microbiol.">
        <title>Genetic linkage and physical mapping for an oyster mushroom Pleurotus cornucopiae and QTL analysis for the trait cap color.</title>
        <authorList>
            <person name="Zhang Y."/>
            <person name="Gao W."/>
            <person name="Sonnenberg A."/>
            <person name="Chen Q."/>
            <person name="Zhang J."/>
            <person name="Huang C."/>
        </authorList>
    </citation>
    <scope>NUCLEOTIDE SEQUENCE [LARGE SCALE GENOMIC DNA]</scope>
    <source>
        <strain evidence="1">CCMSSC00406</strain>
    </source>
</reference>
<comment type="caution">
    <text evidence="1">The sequence shown here is derived from an EMBL/GenBank/DDBJ whole genome shotgun (WGS) entry which is preliminary data.</text>
</comment>
<name>A0ACB7INN5_PLECO</name>
<evidence type="ECO:0000313" key="1">
    <source>
        <dbReference type="EMBL" id="KAG9219852.1"/>
    </source>
</evidence>
<evidence type="ECO:0000313" key="2">
    <source>
        <dbReference type="Proteomes" id="UP000824881"/>
    </source>
</evidence>
<proteinExistence type="predicted"/>
<organism evidence="1 2">
    <name type="scientific">Pleurotus cornucopiae</name>
    <name type="common">Cornucopia mushroom</name>
    <dbReference type="NCBI Taxonomy" id="5321"/>
    <lineage>
        <taxon>Eukaryota</taxon>
        <taxon>Fungi</taxon>
        <taxon>Dikarya</taxon>
        <taxon>Basidiomycota</taxon>
        <taxon>Agaricomycotina</taxon>
        <taxon>Agaricomycetes</taxon>
        <taxon>Agaricomycetidae</taxon>
        <taxon>Agaricales</taxon>
        <taxon>Pleurotineae</taxon>
        <taxon>Pleurotaceae</taxon>
        <taxon>Pleurotus</taxon>
    </lineage>
</organism>